<dbReference type="Pfam" id="PF13589">
    <property type="entry name" value="HATPase_c_3"/>
    <property type="match status" value="1"/>
</dbReference>
<organism evidence="2 3">
    <name type="scientific">Roseateles subflavus</name>
    <dbReference type="NCBI Taxonomy" id="3053353"/>
    <lineage>
        <taxon>Bacteria</taxon>
        <taxon>Pseudomonadati</taxon>
        <taxon>Pseudomonadota</taxon>
        <taxon>Betaproteobacteria</taxon>
        <taxon>Burkholderiales</taxon>
        <taxon>Sphaerotilaceae</taxon>
        <taxon>Roseateles</taxon>
    </lineage>
</organism>
<dbReference type="Proteomes" id="UP001238603">
    <property type="component" value="Unassembled WGS sequence"/>
</dbReference>
<dbReference type="Gene3D" id="3.30.565.10">
    <property type="entry name" value="Histidine kinase-like ATPase, C-terminal domain"/>
    <property type="match status" value="1"/>
</dbReference>
<feature type="compositionally biased region" description="Basic and acidic residues" evidence="1">
    <location>
        <begin position="731"/>
        <end position="746"/>
    </location>
</feature>
<name>A0ABT7LNK8_9BURK</name>
<evidence type="ECO:0000313" key="3">
    <source>
        <dbReference type="Proteomes" id="UP001238603"/>
    </source>
</evidence>
<keyword evidence="2" id="KW-0547">Nucleotide-binding</keyword>
<accession>A0ABT7LNK8</accession>
<proteinExistence type="predicted"/>
<dbReference type="RefSeq" id="WP_285984536.1">
    <property type="nucleotide sequence ID" value="NZ_JASVDS010000008.1"/>
</dbReference>
<dbReference type="EMBL" id="JASVDS010000008">
    <property type="protein sequence ID" value="MDL5034461.1"/>
    <property type="molecule type" value="Genomic_DNA"/>
</dbReference>
<comment type="caution">
    <text evidence="2">The sequence shown here is derived from an EMBL/GenBank/DDBJ whole genome shotgun (WGS) entry which is preliminary data.</text>
</comment>
<gene>
    <name evidence="2" type="ORF">QRD43_21335</name>
</gene>
<sequence length="813" mass="91681">MRLPFTLDPQIIHHVIYNQAGSIGKAIIELIMNSIDAGATGVQITMTESGFECVDDGRGFASREDVLNYFGRFGTPHQEGDATYGRFRLGRGQIMAHARTIWTSNAWTMSVDTKVMGYHYDLDDATEPRAGCSITGEWYDPLTNTELLSAVQEIRDLVRYTPICVEMNGRAISRDPKAEKWDFEDEFAYYRAKPEGAVSIYNQGVLVRHDASQLWGAGGLIVSKKAIDLNVSRTEILRKTCAVWKPIAKQFAKLAEAVAARLGEHRKTEARREKCAHSLLSGDPKAYELFDKEEVITILPGKRHLSLRAFLEKVRQGGPSNCRARDTYTVVLNGFDVPKGEAIAAADVVMVLHPNTLERFGCYSVLEFEESLRRVMEHVETVAPAWCQRHWHRYSLPNAVDFETIRDAFVQRMSIVSEKTLTDRETRRAWTAMRWCLQNYAGLAAGGHAAYKDGRLAWNDPQRVQILLGESNTAEAWTDGESYIAFDRKVVERLKVEPLRTANRLFSLAEHEVAHQGDSVDSGHDEAFYQRYHDISISMSEMRARYLHIFLSKLHRSMEAEGKPRDNYKAYYEMQLAKRVGDGRQMRGLPPAIEDVRDDPVVTSQVPAENLAFIDLVNSRLVQAGVCPPPPDLSDLIERARKQQEVLNAERAEQMLQERTMLEMELEESEAWYELQRRRLAQVLGVPINEICSEDVLDLEGLADEALEAAWAQRPREEDCGPSNVGFGHLGQDEEARRPIDTERRIGTTASDAQPAVLNRDAEEMASLRSEVGESLSATIEPHETKWSLERNAAAAGFFGIADYLAWRKEAAS</sequence>
<evidence type="ECO:0000313" key="2">
    <source>
        <dbReference type="EMBL" id="MDL5034461.1"/>
    </source>
</evidence>
<dbReference type="SUPFAM" id="SSF55874">
    <property type="entry name" value="ATPase domain of HSP90 chaperone/DNA topoisomerase II/histidine kinase"/>
    <property type="match status" value="1"/>
</dbReference>
<dbReference type="InterPro" id="IPR036890">
    <property type="entry name" value="HATPase_C_sf"/>
</dbReference>
<protein>
    <submittedName>
        <fullName evidence="2">ATP-binding protein</fullName>
    </submittedName>
</protein>
<reference evidence="2 3" key="1">
    <citation type="submission" date="2023-06" db="EMBL/GenBank/DDBJ databases">
        <title>Pelomonas sp. APW6 16S ribosomal RNA gene genome sequencing and assembly.</title>
        <authorList>
            <person name="Woo H."/>
        </authorList>
    </citation>
    <scope>NUCLEOTIDE SEQUENCE [LARGE SCALE GENOMIC DNA]</scope>
    <source>
        <strain evidence="2 3">APW6</strain>
    </source>
</reference>
<keyword evidence="3" id="KW-1185">Reference proteome</keyword>
<evidence type="ECO:0000256" key="1">
    <source>
        <dbReference type="SAM" id="MobiDB-lite"/>
    </source>
</evidence>
<keyword evidence="2" id="KW-0067">ATP-binding</keyword>
<dbReference type="GO" id="GO:0005524">
    <property type="term" value="F:ATP binding"/>
    <property type="evidence" value="ECO:0007669"/>
    <property type="project" value="UniProtKB-KW"/>
</dbReference>
<feature type="region of interest" description="Disordered" evidence="1">
    <location>
        <begin position="714"/>
        <end position="746"/>
    </location>
</feature>